<keyword evidence="6" id="KW-0732">Signal</keyword>
<dbReference type="FunFam" id="2.60.120.830:FF:000001">
    <property type="entry name" value="A disintegrin and metalloproteinase with thrombospondin motifs 1"/>
    <property type="match status" value="1"/>
</dbReference>
<dbReference type="Proteomes" id="UP000694413">
    <property type="component" value="Unassembled WGS sequence"/>
</dbReference>
<keyword evidence="2" id="KW-0964">Secreted</keyword>
<evidence type="ECO:0000256" key="2">
    <source>
        <dbReference type="ARBA" id="ARBA00022525"/>
    </source>
</evidence>
<keyword evidence="3" id="KW-0272">Extracellular matrix</keyword>
<dbReference type="GO" id="GO:0031012">
    <property type="term" value="C:extracellular matrix"/>
    <property type="evidence" value="ECO:0007669"/>
    <property type="project" value="TreeGrafter"/>
</dbReference>
<dbReference type="InterPro" id="IPR002870">
    <property type="entry name" value="Peptidase_M12B_N"/>
</dbReference>
<feature type="domain" description="ADAMTS/ADAMTS-like Spacer 1" evidence="8">
    <location>
        <begin position="591"/>
        <end position="686"/>
    </location>
</feature>
<dbReference type="InterPro" id="IPR036383">
    <property type="entry name" value="TSP1_rpt_sf"/>
</dbReference>
<name>A0A8D2MWX9_ZONAL</name>
<dbReference type="InterPro" id="IPR045371">
    <property type="entry name" value="ADAMTS_CR_3"/>
</dbReference>
<dbReference type="GO" id="GO:0004222">
    <property type="term" value="F:metalloendopeptidase activity"/>
    <property type="evidence" value="ECO:0007669"/>
    <property type="project" value="TreeGrafter"/>
</dbReference>
<sequence length="883" mass="97497">MATAWRLLTWTLTLGLAGGTFPEEFLSSLDHYEIAFPIQVDQNGDFLTFDMRRQLKPRPRRSLPYEPSEQQVFYKVSAHHTQFLLNLTLHSNLLAEHFTVEYWKRDGMDWQHDFHEDCHYAGHLQDQYLSSKVAISNCNGLHGVIVADEEEYFIEPLSPGANVSMGGEGKGSPHVVYKRSSLQYPHMDAACGVMGRCPNHLLLKSSPKPPGEILEKNQIFLLNLRFSWVCFYPFLVVWVELHLGSQVAKLFQDSSLGNIVNILVTRLILLTEDQVSWALLSLSCVCTSLQELCVPPGCHSQEFPLMHILRAGYDICIYKNKPCGTLGDSQWPWGGCSWQDLISCCPHHAEDTQCPRVPVSHPAGASLAQASANLGFVSLCLPSFLCPPKSPPLQEVCSELWCLSKSNRCITNSIPAAEGTICQTNTIDKGVRQPWGNRRVLLLPWVWGDCSPGSQITQSSWGPSSCSWCSNRVWLCRRDCPATDCPPGSQDFRELQCAEFDSVPFRGKYYTWKTYRGGGVKACSLNCLAEGFNFYTERAAAVVDGTPCRQDSNDICVNGECKHVGCDRVLGSDSKEDKCRVCGGDGSSCETIEGVFNHSLPEGGYEEVIQIPKGSVHIDIRELNLSINYLALRGDSGEYFINGKLSIDPPRRFDIAGTTFHYRRSPEEPESLEALGPTNITLFVMVGTFKPLLVGPKICASPCLAPLLKGKGRCAGTQCFMQSCLGGCGCRRARAVCRALGPSPAQPSSAVPIPSWAIGNWSECSRSCNEGVRTRSVFCKRKISASEEKTLDDASCPQPRPKMLEPCNNQTCPPEWVALDWSEASAQRRDTELGKESPQSLPWGASALSTGHSQISLPNSQLCCPNLSGFGMIPPMSAWQLIL</sequence>
<dbReference type="SMART" id="SM00209">
    <property type="entry name" value="TSP1"/>
    <property type="match status" value="1"/>
</dbReference>
<evidence type="ECO:0000313" key="10">
    <source>
        <dbReference type="Ensembl" id="ENSZALP00000013071.1"/>
    </source>
</evidence>
<dbReference type="Pfam" id="PF19030">
    <property type="entry name" value="TSP1_ADAMTS"/>
    <property type="match status" value="1"/>
</dbReference>
<dbReference type="Pfam" id="PF01562">
    <property type="entry name" value="Pep_M12B_propep"/>
    <property type="match status" value="1"/>
</dbReference>
<feature type="signal peptide" evidence="6">
    <location>
        <begin position="1"/>
        <end position="22"/>
    </location>
</feature>
<evidence type="ECO:0000256" key="6">
    <source>
        <dbReference type="SAM" id="SignalP"/>
    </source>
</evidence>
<feature type="chain" id="PRO_5034728810" description="ADAM metallopeptidase with thrombospondin type 1 motif, 10" evidence="6">
    <location>
        <begin position="23"/>
        <end position="883"/>
    </location>
</feature>
<dbReference type="InterPro" id="IPR000884">
    <property type="entry name" value="TSP1_rpt"/>
</dbReference>
<evidence type="ECO:0008006" key="12">
    <source>
        <dbReference type="Google" id="ProtNLM"/>
    </source>
</evidence>
<comment type="subcellular location">
    <subcellularLocation>
        <location evidence="1">Secreted</location>
        <location evidence="1">Extracellular space</location>
        <location evidence="1">Extracellular matrix</location>
    </subcellularLocation>
</comment>
<dbReference type="Ensembl" id="ENSZALT00000017869.1">
    <property type="protein sequence ID" value="ENSZALP00000013071.1"/>
    <property type="gene ID" value="ENSZALG00000010908.1"/>
</dbReference>
<feature type="domain" description="ADAMTS/ADAMTS-like cysteine-rich" evidence="9">
    <location>
        <begin position="492"/>
        <end position="589"/>
    </location>
</feature>
<dbReference type="SUPFAM" id="SSF82895">
    <property type="entry name" value="TSP-1 type 1 repeat"/>
    <property type="match status" value="1"/>
</dbReference>
<proteinExistence type="predicted"/>
<dbReference type="AlphaFoldDB" id="A0A8D2MWX9"/>
<feature type="disulfide bond" evidence="5">
    <location>
        <begin position="450"/>
        <end position="480"/>
    </location>
</feature>
<evidence type="ECO:0000313" key="11">
    <source>
        <dbReference type="Proteomes" id="UP000694413"/>
    </source>
</evidence>
<dbReference type="PRINTS" id="PR01857">
    <property type="entry name" value="ADAMTSFAMILY"/>
</dbReference>
<evidence type="ECO:0000259" key="7">
    <source>
        <dbReference type="Pfam" id="PF01562"/>
    </source>
</evidence>
<dbReference type="PANTHER" id="PTHR13723:SF26">
    <property type="entry name" value="A DISINTEGRIN AND METALLOPROTEINASE WITH THROMBOSPONDIN MOTIFS 10"/>
    <property type="match status" value="1"/>
</dbReference>
<dbReference type="Gene3D" id="2.20.100.10">
    <property type="entry name" value="Thrombospondin type-1 (TSP1) repeat"/>
    <property type="match status" value="1"/>
</dbReference>
<evidence type="ECO:0000259" key="9">
    <source>
        <dbReference type="Pfam" id="PF19236"/>
    </source>
</evidence>
<dbReference type="PROSITE" id="PS50092">
    <property type="entry name" value="TSP1"/>
    <property type="match status" value="1"/>
</dbReference>
<dbReference type="Pfam" id="PF05986">
    <property type="entry name" value="ADAMTS_spacer1"/>
    <property type="match status" value="1"/>
</dbReference>
<protein>
    <recommendedName>
        <fullName evidence="12">ADAM metallopeptidase with thrombospondin type 1 motif, 10</fullName>
    </recommendedName>
</protein>
<dbReference type="Gene3D" id="3.40.1620.60">
    <property type="match status" value="1"/>
</dbReference>
<reference evidence="10" key="1">
    <citation type="submission" date="2025-08" db="UniProtKB">
        <authorList>
            <consortium name="Ensembl"/>
        </authorList>
    </citation>
    <scope>IDENTIFICATION</scope>
</reference>
<organism evidence="10 11">
    <name type="scientific">Zonotrichia albicollis</name>
    <name type="common">White-throated sparrow</name>
    <name type="synonym">Fringilla albicollis</name>
    <dbReference type="NCBI Taxonomy" id="44394"/>
    <lineage>
        <taxon>Eukaryota</taxon>
        <taxon>Metazoa</taxon>
        <taxon>Chordata</taxon>
        <taxon>Craniata</taxon>
        <taxon>Vertebrata</taxon>
        <taxon>Euteleostomi</taxon>
        <taxon>Archelosauria</taxon>
        <taxon>Archosauria</taxon>
        <taxon>Dinosauria</taxon>
        <taxon>Saurischia</taxon>
        <taxon>Theropoda</taxon>
        <taxon>Coelurosauria</taxon>
        <taxon>Aves</taxon>
        <taxon>Neognathae</taxon>
        <taxon>Neoaves</taxon>
        <taxon>Telluraves</taxon>
        <taxon>Australaves</taxon>
        <taxon>Passeriformes</taxon>
        <taxon>Passerellidae</taxon>
        <taxon>Zonotrichia</taxon>
    </lineage>
</organism>
<dbReference type="Pfam" id="PF19236">
    <property type="entry name" value="ADAMTS_CR_3"/>
    <property type="match status" value="1"/>
</dbReference>
<reference evidence="10" key="2">
    <citation type="submission" date="2025-09" db="UniProtKB">
        <authorList>
            <consortium name="Ensembl"/>
        </authorList>
    </citation>
    <scope>IDENTIFICATION</scope>
</reference>
<evidence type="ECO:0000256" key="5">
    <source>
        <dbReference type="PIRSR" id="PIRSR613273-3"/>
    </source>
</evidence>
<dbReference type="InterPro" id="IPR050439">
    <property type="entry name" value="ADAMTS_ADAMTS-like"/>
</dbReference>
<accession>A0A8D2MWX9</accession>
<dbReference type="GO" id="GO:0006508">
    <property type="term" value="P:proteolysis"/>
    <property type="evidence" value="ECO:0007669"/>
    <property type="project" value="TreeGrafter"/>
</dbReference>
<evidence type="ECO:0000256" key="1">
    <source>
        <dbReference type="ARBA" id="ARBA00004498"/>
    </source>
</evidence>
<dbReference type="InterPro" id="IPR013273">
    <property type="entry name" value="ADAMTS/ADAMTS-like"/>
</dbReference>
<evidence type="ECO:0000256" key="4">
    <source>
        <dbReference type="ARBA" id="ARBA00023157"/>
    </source>
</evidence>
<dbReference type="InterPro" id="IPR010294">
    <property type="entry name" value="ADAMTS_spacer1"/>
</dbReference>
<keyword evidence="4 5" id="KW-1015">Disulfide bond</keyword>
<keyword evidence="11" id="KW-1185">Reference proteome</keyword>
<evidence type="ECO:0000259" key="8">
    <source>
        <dbReference type="Pfam" id="PF05986"/>
    </source>
</evidence>
<dbReference type="Gene3D" id="2.60.120.830">
    <property type="match status" value="1"/>
</dbReference>
<dbReference type="PANTHER" id="PTHR13723">
    <property type="entry name" value="ADAMTS A DISINTEGRIN AND METALLOPROTEASE WITH THROMBOSPONDIN MOTIFS PROTEASE"/>
    <property type="match status" value="1"/>
</dbReference>
<dbReference type="GO" id="GO:0030198">
    <property type="term" value="P:extracellular matrix organization"/>
    <property type="evidence" value="ECO:0007669"/>
    <property type="project" value="InterPro"/>
</dbReference>
<feature type="domain" description="Peptidase M12B propeptide" evidence="7">
    <location>
        <begin position="33"/>
        <end position="125"/>
    </location>
</feature>
<evidence type="ECO:0000256" key="3">
    <source>
        <dbReference type="ARBA" id="ARBA00022530"/>
    </source>
</evidence>